<dbReference type="NCBIfam" id="TIGR01146">
    <property type="entry name" value="ATPsyn_F1gamma"/>
    <property type="match status" value="1"/>
</dbReference>
<dbReference type="Gene3D" id="1.10.287.80">
    <property type="entry name" value="ATP synthase, gamma subunit, helix hairpin domain"/>
    <property type="match status" value="1"/>
</dbReference>
<dbReference type="PANTHER" id="PTHR11693:SF22">
    <property type="entry name" value="ATP SYNTHASE SUBUNIT GAMMA, MITOCHONDRIAL"/>
    <property type="match status" value="1"/>
</dbReference>
<proteinExistence type="inferred from homology"/>
<dbReference type="PRINTS" id="PR00126">
    <property type="entry name" value="ATPASEGAMMA"/>
</dbReference>
<dbReference type="RefSeq" id="WP_151693958.1">
    <property type="nucleotide sequence ID" value="NZ_BMGX01000001.1"/>
</dbReference>
<organism evidence="11 12">
    <name type="scientific">Phaeocystidibacter marisrubri</name>
    <dbReference type="NCBI Taxonomy" id="1577780"/>
    <lineage>
        <taxon>Bacteria</taxon>
        <taxon>Pseudomonadati</taxon>
        <taxon>Bacteroidota</taxon>
        <taxon>Flavobacteriia</taxon>
        <taxon>Flavobacteriales</taxon>
        <taxon>Phaeocystidibacteraceae</taxon>
        <taxon>Phaeocystidibacter</taxon>
    </lineage>
</organism>
<dbReference type="EMBL" id="WBVQ01000002">
    <property type="protein sequence ID" value="KAB2816531.1"/>
    <property type="molecule type" value="Genomic_DNA"/>
</dbReference>
<dbReference type="GO" id="GO:0005524">
    <property type="term" value="F:ATP binding"/>
    <property type="evidence" value="ECO:0007669"/>
    <property type="project" value="UniProtKB-UniRule"/>
</dbReference>
<dbReference type="GO" id="GO:0045259">
    <property type="term" value="C:proton-transporting ATP synthase complex"/>
    <property type="evidence" value="ECO:0007669"/>
    <property type="project" value="UniProtKB-KW"/>
</dbReference>
<evidence type="ECO:0000256" key="9">
    <source>
        <dbReference type="ARBA" id="ARBA00023310"/>
    </source>
</evidence>
<dbReference type="InterPro" id="IPR000131">
    <property type="entry name" value="ATP_synth_F1_gsu"/>
</dbReference>
<dbReference type="HAMAP" id="MF_00815">
    <property type="entry name" value="ATP_synth_gamma_bact"/>
    <property type="match status" value="1"/>
</dbReference>
<evidence type="ECO:0000256" key="5">
    <source>
        <dbReference type="ARBA" id="ARBA00022781"/>
    </source>
</evidence>
<dbReference type="PANTHER" id="PTHR11693">
    <property type="entry name" value="ATP SYNTHASE GAMMA CHAIN"/>
    <property type="match status" value="1"/>
</dbReference>
<name>A0A6L3ZF92_9FLAO</name>
<evidence type="ECO:0000256" key="7">
    <source>
        <dbReference type="ARBA" id="ARBA00023136"/>
    </source>
</evidence>
<keyword evidence="7 10" id="KW-0472">Membrane</keyword>
<dbReference type="InterPro" id="IPR035968">
    <property type="entry name" value="ATP_synth_F1_ATPase_gsu"/>
</dbReference>
<gene>
    <name evidence="10 11" type="primary">atpG</name>
    <name evidence="11" type="ORF">F8C82_12685</name>
</gene>
<keyword evidence="5 10" id="KW-0375">Hydrogen ion transport</keyword>
<dbReference type="OrthoDB" id="9812769at2"/>
<comment type="subunit">
    <text evidence="10">F-type ATPases have 2 components, CF(1) - the catalytic core - and CF(0) - the membrane proton channel. CF(1) has five subunits: alpha(3), beta(3), gamma(1), delta(1), epsilon(1). CF(0) has three main subunits: a, b and c.</text>
</comment>
<keyword evidence="9 10" id="KW-0066">ATP synthesis</keyword>
<dbReference type="Pfam" id="PF00231">
    <property type="entry name" value="ATP-synt"/>
    <property type="match status" value="1"/>
</dbReference>
<keyword evidence="4 10" id="KW-0813">Transport</keyword>
<evidence type="ECO:0000256" key="2">
    <source>
        <dbReference type="ARBA" id="ARBA00004170"/>
    </source>
</evidence>
<dbReference type="Gene3D" id="3.40.1380.10">
    <property type="match status" value="1"/>
</dbReference>
<evidence type="ECO:0000256" key="10">
    <source>
        <dbReference type="HAMAP-Rule" id="MF_00815"/>
    </source>
</evidence>
<dbReference type="PROSITE" id="PS00153">
    <property type="entry name" value="ATPASE_GAMMA"/>
    <property type="match status" value="1"/>
</dbReference>
<comment type="function">
    <text evidence="1 10">Produces ATP from ADP in the presence of a proton gradient across the membrane. The gamma chain is believed to be important in regulating ATPase activity and the flow of protons through the CF(0) complex.</text>
</comment>
<dbReference type="SUPFAM" id="SSF52943">
    <property type="entry name" value="ATP synthase (F1-ATPase), gamma subunit"/>
    <property type="match status" value="1"/>
</dbReference>
<evidence type="ECO:0000256" key="8">
    <source>
        <dbReference type="ARBA" id="ARBA00023196"/>
    </source>
</evidence>
<evidence type="ECO:0000256" key="4">
    <source>
        <dbReference type="ARBA" id="ARBA00022448"/>
    </source>
</evidence>
<comment type="subcellular location">
    <subcellularLocation>
        <location evidence="10">Cell membrane</location>
        <topology evidence="10">Peripheral membrane protein</topology>
    </subcellularLocation>
    <subcellularLocation>
        <location evidence="2">Membrane</location>
        <topology evidence="2">Peripheral membrane protein</topology>
    </subcellularLocation>
</comment>
<dbReference type="AlphaFoldDB" id="A0A6L3ZF92"/>
<comment type="similarity">
    <text evidence="3 10">Belongs to the ATPase gamma chain family.</text>
</comment>
<keyword evidence="12" id="KW-1185">Reference proteome</keyword>
<dbReference type="InterPro" id="IPR023632">
    <property type="entry name" value="ATP_synth_F1_gsu_CS"/>
</dbReference>
<reference evidence="11 12" key="1">
    <citation type="submission" date="2019-10" db="EMBL/GenBank/DDBJ databases">
        <title>Genome sequence of Phaeocystidibacter marisrubri JCM30614 (type strain).</title>
        <authorList>
            <person name="Bowman J.P."/>
        </authorList>
    </citation>
    <scope>NUCLEOTIDE SEQUENCE [LARGE SCALE GENOMIC DNA]</scope>
    <source>
        <strain evidence="11 12">JCM 30614</strain>
    </source>
</reference>
<evidence type="ECO:0000313" key="11">
    <source>
        <dbReference type="EMBL" id="KAB2816531.1"/>
    </source>
</evidence>
<dbReference type="Proteomes" id="UP000484164">
    <property type="component" value="Unassembled WGS sequence"/>
</dbReference>
<evidence type="ECO:0000256" key="1">
    <source>
        <dbReference type="ARBA" id="ARBA00003456"/>
    </source>
</evidence>
<keyword evidence="10" id="KW-1003">Cell membrane</keyword>
<evidence type="ECO:0000256" key="3">
    <source>
        <dbReference type="ARBA" id="ARBA00007681"/>
    </source>
</evidence>
<evidence type="ECO:0000256" key="6">
    <source>
        <dbReference type="ARBA" id="ARBA00023065"/>
    </source>
</evidence>
<keyword evidence="8 10" id="KW-0139">CF(1)</keyword>
<evidence type="ECO:0000313" key="12">
    <source>
        <dbReference type="Proteomes" id="UP000484164"/>
    </source>
</evidence>
<comment type="caution">
    <text evidence="11">The sequence shown here is derived from an EMBL/GenBank/DDBJ whole genome shotgun (WGS) entry which is preliminary data.</text>
</comment>
<dbReference type="GO" id="GO:0005886">
    <property type="term" value="C:plasma membrane"/>
    <property type="evidence" value="ECO:0007669"/>
    <property type="project" value="UniProtKB-SubCell"/>
</dbReference>
<dbReference type="GO" id="GO:0042777">
    <property type="term" value="P:proton motive force-driven plasma membrane ATP synthesis"/>
    <property type="evidence" value="ECO:0007669"/>
    <property type="project" value="UniProtKB-UniRule"/>
</dbReference>
<dbReference type="GO" id="GO:0046933">
    <property type="term" value="F:proton-transporting ATP synthase activity, rotational mechanism"/>
    <property type="evidence" value="ECO:0007669"/>
    <property type="project" value="UniProtKB-UniRule"/>
</dbReference>
<protein>
    <recommendedName>
        <fullName evidence="10">ATP synthase gamma chain</fullName>
    </recommendedName>
    <alternativeName>
        <fullName evidence="10">ATP synthase F1 sector gamma subunit</fullName>
    </alternativeName>
    <alternativeName>
        <fullName evidence="10">F-ATPase gamma subunit</fullName>
    </alternativeName>
</protein>
<dbReference type="CDD" id="cd12151">
    <property type="entry name" value="F1-ATPase_gamma"/>
    <property type="match status" value="1"/>
</dbReference>
<accession>A0A6L3ZF92</accession>
<keyword evidence="6 10" id="KW-0406">Ion transport</keyword>
<sequence>MANLKELRNRIVSIGSTMQITSAMKMVSAAKLKKAQDSITQMRPYANKLKEILSNVSATLDASENAFAEDRDVKNVLLIVVNSNRGLCGAFNSSIVKLSKKMVAEYEGQNVKVHVKAIGKKAWDAYRKTDNIHSENNDIWNDLHFEGAAAIAEEAMNGFLDGTFDRVEVVYNHFKNAAVQEATRELFLPVVPTVSENGSTGGDYIYEPSKEEILEDLIPTSLKIQIFKALLDSNASEHGARMTAMHKATDNANDLKNQLTLDYNKARQAAITNEILEIVGGAEALNG</sequence>